<organism evidence="1 2">
    <name type="scientific">Clonorchis sinensis</name>
    <name type="common">Chinese liver fluke</name>
    <dbReference type="NCBI Taxonomy" id="79923"/>
    <lineage>
        <taxon>Eukaryota</taxon>
        <taxon>Metazoa</taxon>
        <taxon>Spiralia</taxon>
        <taxon>Lophotrochozoa</taxon>
        <taxon>Platyhelminthes</taxon>
        <taxon>Trematoda</taxon>
        <taxon>Digenea</taxon>
        <taxon>Opisthorchiida</taxon>
        <taxon>Opisthorchiata</taxon>
        <taxon>Opisthorchiidae</taxon>
        <taxon>Clonorchis</taxon>
    </lineage>
</organism>
<evidence type="ECO:0000313" key="2">
    <source>
        <dbReference type="Proteomes" id="UP000008909"/>
    </source>
</evidence>
<reference key="2">
    <citation type="submission" date="2011-10" db="EMBL/GenBank/DDBJ databases">
        <title>The genome and transcriptome sequence of Clonorchis sinensis provide insights into the carcinogenic liver fluke.</title>
        <authorList>
            <person name="Wang X."/>
            <person name="Huang Y."/>
            <person name="Chen W."/>
            <person name="Liu H."/>
            <person name="Guo L."/>
            <person name="Chen Y."/>
            <person name="Luo F."/>
            <person name="Zhou W."/>
            <person name="Sun J."/>
            <person name="Mao Q."/>
            <person name="Liang P."/>
            <person name="Zhou C."/>
            <person name="Tian Y."/>
            <person name="Men J."/>
            <person name="Lv X."/>
            <person name="Huang L."/>
            <person name="Zhou J."/>
            <person name="Hu Y."/>
            <person name="Li R."/>
            <person name="Zhang F."/>
            <person name="Lei H."/>
            <person name="Li X."/>
            <person name="Hu X."/>
            <person name="Liang C."/>
            <person name="Xu J."/>
            <person name="Wu Z."/>
            <person name="Yu X."/>
        </authorList>
    </citation>
    <scope>NUCLEOTIDE SEQUENCE</scope>
    <source>
        <strain>Henan</strain>
    </source>
</reference>
<dbReference type="Proteomes" id="UP000008909">
    <property type="component" value="Unassembled WGS sequence"/>
</dbReference>
<proteinExistence type="predicted"/>
<dbReference type="EMBL" id="DF142987">
    <property type="protein sequence ID" value="GAA49807.1"/>
    <property type="molecule type" value="Genomic_DNA"/>
</dbReference>
<dbReference type="AlphaFoldDB" id="G7YA23"/>
<name>G7YA23_CLOSI</name>
<sequence>MIRMGSGCNLTVFFASLRQSLDGALSGLDTGSRQQLLTEQFAEGLQPALGAQLRLAKTTGQLSMKELLHLARGLAKASLAMLQS</sequence>
<protein>
    <submittedName>
        <fullName evidence="1">Uncharacterized protein</fullName>
    </submittedName>
</protein>
<keyword evidence="2" id="KW-1185">Reference proteome</keyword>
<reference evidence="1" key="1">
    <citation type="journal article" date="2011" name="Genome Biol.">
        <title>The draft genome of the carcinogenic human liver fluke Clonorchis sinensis.</title>
        <authorList>
            <person name="Wang X."/>
            <person name="Chen W."/>
            <person name="Huang Y."/>
            <person name="Sun J."/>
            <person name="Men J."/>
            <person name="Liu H."/>
            <person name="Luo F."/>
            <person name="Guo L."/>
            <person name="Lv X."/>
            <person name="Deng C."/>
            <person name="Zhou C."/>
            <person name="Fan Y."/>
            <person name="Li X."/>
            <person name="Huang L."/>
            <person name="Hu Y."/>
            <person name="Liang C."/>
            <person name="Hu X."/>
            <person name="Xu J."/>
            <person name="Yu X."/>
        </authorList>
    </citation>
    <scope>NUCLEOTIDE SEQUENCE [LARGE SCALE GENOMIC DNA]</scope>
    <source>
        <strain evidence="1">Henan</strain>
    </source>
</reference>
<evidence type="ECO:0000313" key="1">
    <source>
        <dbReference type="EMBL" id="GAA49807.1"/>
    </source>
</evidence>
<gene>
    <name evidence="1" type="ORF">CLF_103624</name>
</gene>
<accession>G7YA23</accession>